<dbReference type="InterPro" id="IPR035810">
    <property type="entry name" value="PEBP_euk"/>
</dbReference>
<keyword evidence="1" id="KW-0732">Signal</keyword>
<name>A0A1J9Q3Y5_9EURO</name>
<accession>A0A1J9Q3Y5</accession>
<evidence type="ECO:0000313" key="3">
    <source>
        <dbReference type="Proteomes" id="UP000242791"/>
    </source>
</evidence>
<evidence type="ECO:0000256" key="1">
    <source>
        <dbReference type="SAM" id="SignalP"/>
    </source>
</evidence>
<dbReference type="AlphaFoldDB" id="A0A1J9Q3Y5"/>
<protein>
    <submittedName>
        <fullName evidence="2">Uncharacterized protein</fullName>
    </submittedName>
</protein>
<comment type="caution">
    <text evidence="2">The sequence shown here is derived from an EMBL/GenBank/DDBJ whole genome shotgun (WGS) entry which is preliminary data.</text>
</comment>
<gene>
    <name evidence="2" type="ORF">ACJ73_05381</name>
</gene>
<evidence type="ECO:0000313" key="2">
    <source>
        <dbReference type="EMBL" id="OJD23265.1"/>
    </source>
</evidence>
<feature type="chain" id="PRO_5012543504" evidence="1">
    <location>
        <begin position="18"/>
        <end position="376"/>
    </location>
</feature>
<dbReference type="EMBL" id="LGTZ01000835">
    <property type="protein sequence ID" value="OJD23265.1"/>
    <property type="molecule type" value="Genomic_DNA"/>
</dbReference>
<dbReference type="SUPFAM" id="SSF49777">
    <property type="entry name" value="PEBP-like"/>
    <property type="match status" value="1"/>
</dbReference>
<proteinExistence type="predicted"/>
<dbReference type="OrthoDB" id="5231984at2759"/>
<sequence length="376" mass="38852">MKSRLFFVTAFFTLATSQQVAVPADLAQSFSPSGTEGLQVSFGGDASEGIKNGQTVSIDDIRSPPTFALGDSSGVNRAISYTIMMLDTTDDSARKVQYLQTDFKATGDKTRLGATGEPAVPYEPPSMTGGPRQFSFLLYQQRGQELVQLSAVPSDDASSTEPFDLKAFEAANNLQPPRVGMAIRVDGNAAELGQSPPSSPSAIAFIPIGTQATSSSISTPVSITTFPPSTLPSSTTSTTHDTAAGSFPFAFTFNSATLPSLSLSLASLDSQSSSDKSLIGPASTAPYLSLSDSVSTSPFAFDSPSASSGKPQTSTVIVTETPTTTPFDSSGILVGADAEEDSGNSAAGGLHGSSYGAMFVATVMLLAQLSWHTLVL</sequence>
<dbReference type="VEuPathDB" id="FungiDB:ACJ73_05381"/>
<dbReference type="CDD" id="cd00866">
    <property type="entry name" value="PEBP_euk"/>
    <property type="match status" value="1"/>
</dbReference>
<dbReference type="Gene3D" id="3.90.280.10">
    <property type="entry name" value="PEBP-like"/>
    <property type="match status" value="1"/>
</dbReference>
<dbReference type="InterPro" id="IPR036610">
    <property type="entry name" value="PEBP-like_sf"/>
</dbReference>
<dbReference type="Proteomes" id="UP000242791">
    <property type="component" value="Unassembled WGS sequence"/>
</dbReference>
<dbReference type="STRING" id="1658174.A0A1J9Q3Y5"/>
<feature type="signal peptide" evidence="1">
    <location>
        <begin position="1"/>
        <end position="17"/>
    </location>
</feature>
<organism evidence="2 3">
    <name type="scientific">Blastomyces percursus</name>
    <dbReference type="NCBI Taxonomy" id="1658174"/>
    <lineage>
        <taxon>Eukaryota</taxon>
        <taxon>Fungi</taxon>
        <taxon>Dikarya</taxon>
        <taxon>Ascomycota</taxon>
        <taxon>Pezizomycotina</taxon>
        <taxon>Eurotiomycetes</taxon>
        <taxon>Eurotiomycetidae</taxon>
        <taxon>Onygenales</taxon>
        <taxon>Ajellomycetaceae</taxon>
        <taxon>Blastomyces</taxon>
    </lineage>
</organism>
<reference evidence="2 3" key="1">
    <citation type="submission" date="2015-08" db="EMBL/GenBank/DDBJ databases">
        <title>Emmonsia species relationships and genome sequence.</title>
        <authorList>
            <person name="Cuomo C.A."/>
            <person name="Schwartz I.S."/>
            <person name="Kenyon C."/>
            <person name="De Hoog G.S."/>
            <person name="Govender N.P."/>
            <person name="Botha A."/>
            <person name="Moreno L."/>
            <person name="De Vries M."/>
            <person name="Munoz J.F."/>
            <person name="Stielow J.B."/>
        </authorList>
    </citation>
    <scope>NUCLEOTIDE SEQUENCE [LARGE SCALE GENOMIC DNA]</scope>
    <source>
        <strain evidence="2 3">EI222</strain>
    </source>
</reference>
<keyword evidence="3" id="KW-1185">Reference proteome</keyword>